<feature type="domain" description="HAT C-terminal dimerisation" evidence="6">
    <location>
        <begin position="5"/>
        <end position="80"/>
    </location>
</feature>
<reference evidence="7 8" key="1">
    <citation type="submission" date="2014-04" db="EMBL/GenBank/DDBJ databases">
        <title>Evolutionary Origins and Diversification of the Mycorrhizal Mutualists.</title>
        <authorList>
            <consortium name="DOE Joint Genome Institute"/>
            <consortium name="Mycorrhizal Genomics Consortium"/>
            <person name="Kohler A."/>
            <person name="Kuo A."/>
            <person name="Nagy L.G."/>
            <person name="Floudas D."/>
            <person name="Copeland A."/>
            <person name="Barry K.W."/>
            <person name="Cichocki N."/>
            <person name="Veneault-Fourrey C."/>
            <person name="LaButti K."/>
            <person name="Lindquist E.A."/>
            <person name="Lipzen A."/>
            <person name="Lundell T."/>
            <person name="Morin E."/>
            <person name="Murat C."/>
            <person name="Riley R."/>
            <person name="Ohm R."/>
            <person name="Sun H."/>
            <person name="Tunlid A."/>
            <person name="Henrissat B."/>
            <person name="Grigoriev I.V."/>
            <person name="Hibbett D.S."/>
            <person name="Martin F."/>
        </authorList>
    </citation>
    <scope>NUCLEOTIDE SEQUENCE [LARGE SCALE GENOMIC DNA]</scope>
    <source>
        <strain evidence="7 8">Koide BX008</strain>
    </source>
</reference>
<dbReference type="PANTHER" id="PTHR46481:SF10">
    <property type="entry name" value="ZINC FINGER BED DOMAIN-CONTAINING PROTEIN 39"/>
    <property type="match status" value="1"/>
</dbReference>
<gene>
    <name evidence="7" type="ORF">M378DRAFT_58119</name>
</gene>
<evidence type="ECO:0000256" key="1">
    <source>
        <dbReference type="ARBA" id="ARBA00004123"/>
    </source>
</evidence>
<dbReference type="InterPro" id="IPR008906">
    <property type="entry name" value="HATC_C_dom"/>
</dbReference>
<dbReference type="EMBL" id="KN818317">
    <property type="protein sequence ID" value="KIL59372.1"/>
    <property type="molecule type" value="Genomic_DNA"/>
</dbReference>
<dbReference type="InParanoid" id="A0A0C2WDD6"/>
<dbReference type="InterPro" id="IPR012337">
    <property type="entry name" value="RNaseH-like_sf"/>
</dbReference>
<dbReference type="AlphaFoldDB" id="A0A0C2WDD6"/>
<evidence type="ECO:0000256" key="5">
    <source>
        <dbReference type="ARBA" id="ARBA00023242"/>
    </source>
</evidence>
<keyword evidence="2" id="KW-0479">Metal-binding</keyword>
<evidence type="ECO:0000313" key="8">
    <source>
        <dbReference type="Proteomes" id="UP000054549"/>
    </source>
</evidence>
<keyword evidence="4" id="KW-0862">Zinc</keyword>
<sequence length="95" mass="11210">DEISKYLQTAQESVSDPLRWWYERRHTYPRLSRMARDYLTIPATSVNVERVFSEGRALLSYLRNRLQVESTRALMCVGEWCKKGVIKERDMLAAL</sequence>
<dbReference type="InterPro" id="IPR052035">
    <property type="entry name" value="ZnF_BED_domain_contain"/>
</dbReference>
<dbReference type="GO" id="GO:0046983">
    <property type="term" value="F:protein dimerization activity"/>
    <property type="evidence" value="ECO:0007669"/>
    <property type="project" value="InterPro"/>
</dbReference>
<protein>
    <recommendedName>
        <fullName evidence="6">HAT C-terminal dimerisation domain-containing protein</fullName>
    </recommendedName>
</protein>
<accession>A0A0C2WDD6</accession>
<keyword evidence="5" id="KW-0539">Nucleus</keyword>
<organism evidence="7 8">
    <name type="scientific">Amanita muscaria (strain Koide BX008)</name>
    <dbReference type="NCBI Taxonomy" id="946122"/>
    <lineage>
        <taxon>Eukaryota</taxon>
        <taxon>Fungi</taxon>
        <taxon>Dikarya</taxon>
        <taxon>Basidiomycota</taxon>
        <taxon>Agaricomycotina</taxon>
        <taxon>Agaricomycetes</taxon>
        <taxon>Agaricomycetidae</taxon>
        <taxon>Agaricales</taxon>
        <taxon>Pluteineae</taxon>
        <taxon>Amanitaceae</taxon>
        <taxon>Amanita</taxon>
    </lineage>
</organism>
<dbReference type="GO" id="GO:0008270">
    <property type="term" value="F:zinc ion binding"/>
    <property type="evidence" value="ECO:0007669"/>
    <property type="project" value="UniProtKB-KW"/>
</dbReference>
<keyword evidence="3" id="KW-0863">Zinc-finger</keyword>
<dbReference type="Pfam" id="PF05699">
    <property type="entry name" value="Dimer_Tnp_hAT"/>
    <property type="match status" value="1"/>
</dbReference>
<dbReference type="OrthoDB" id="1715602at2759"/>
<evidence type="ECO:0000256" key="3">
    <source>
        <dbReference type="ARBA" id="ARBA00022771"/>
    </source>
</evidence>
<feature type="non-terminal residue" evidence="7">
    <location>
        <position position="95"/>
    </location>
</feature>
<keyword evidence="8" id="KW-1185">Reference proteome</keyword>
<evidence type="ECO:0000256" key="2">
    <source>
        <dbReference type="ARBA" id="ARBA00022723"/>
    </source>
</evidence>
<proteinExistence type="predicted"/>
<evidence type="ECO:0000313" key="7">
    <source>
        <dbReference type="EMBL" id="KIL59372.1"/>
    </source>
</evidence>
<name>A0A0C2WDD6_AMAMK</name>
<feature type="non-terminal residue" evidence="7">
    <location>
        <position position="1"/>
    </location>
</feature>
<dbReference type="PANTHER" id="PTHR46481">
    <property type="entry name" value="ZINC FINGER BED DOMAIN-CONTAINING PROTEIN 4"/>
    <property type="match status" value="1"/>
</dbReference>
<dbReference type="SUPFAM" id="SSF53098">
    <property type="entry name" value="Ribonuclease H-like"/>
    <property type="match status" value="1"/>
</dbReference>
<dbReference type="HOGENOM" id="CLU_009123_13_0_1"/>
<dbReference type="GO" id="GO:0005634">
    <property type="term" value="C:nucleus"/>
    <property type="evidence" value="ECO:0007669"/>
    <property type="project" value="UniProtKB-SubCell"/>
</dbReference>
<comment type="subcellular location">
    <subcellularLocation>
        <location evidence="1">Nucleus</location>
    </subcellularLocation>
</comment>
<evidence type="ECO:0000259" key="6">
    <source>
        <dbReference type="Pfam" id="PF05699"/>
    </source>
</evidence>
<evidence type="ECO:0000256" key="4">
    <source>
        <dbReference type="ARBA" id="ARBA00022833"/>
    </source>
</evidence>
<dbReference type="Proteomes" id="UP000054549">
    <property type="component" value="Unassembled WGS sequence"/>
</dbReference>
<dbReference type="STRING" id="946122.A0A0C2WDD6"/>